<comment type="caution">
    <text evidence="1">The sequence shown here is derived from an EMBL/GenBank/DDBJ whole genome shotgun (WGS) entry which is preliminary data.</text>
</comment>
<evidence type="ECO:0000313" key="2">
    <source>
        <dbReference type="Proteomes" id="UP000306324"/>
    </source>
</evidence>
<dbReference type="EMBL" id="SWAD01000107">
    <property type="protein sequence ID" value="TMQ75280.1"/>
    <property type="molecule type" value="Genomic_DNA"/>
</dbReference>
<keyword evidence="2" id="KW-1185">Reference proteome</keyword>
<accession>A0A5S4EIY4</accession>
<protein>
    <submittedName>
        <fullName evidence="1">Uncharacterized protein</fullName>
    </submittedName>
</protein>
<dbReference type="AlphaFoldDB" id="A0A5S4EIY4"/>
<gene>
    <name evidence="1" type="ORF">ACCUM_1574</name>
</gene>
<evidence type="ECO:0000313" key="1">
    <source>
        <dbReference type="EMBL" id="TMQ75280.1"/>
    </source>
</evidence>
<sequence length="70" mass="7912">MARQLRASRLLEELKMFAGFDAVGDHVKIEATRHGDDRGRDSCNWHADTLIATCGVTTPPRSQSPNQRYR</sequence>
<dbReference type="Proteomes" id="UP000306324">
    <property type="component" value="Unassembled WGS sequence"/>
</dbReference>
<proteinExistence type="predicted"/>
<name>A0A5S4EIY4_9PROT</name>
<organism evidence="1 2">
    <name type="scientific">Candidatus Accumulibacter phosphatis</name>
    <dbReference type="NCBI Taxonomy" id="327160"/>
    <lineage>
        <taxon>Bacteria</taxon>
        <taxon>Pseudomonadati</taxon>
        <taxon>Pseudomonadota</taxon>
        <taxon>Betaproteobacteria</taxon>
        <taxon>Candidatus Accumulibacter</taxon>
    </lineage>
</organism>
<reference evidence="1 2" key="1">
    <citation type="submission" date="2019-04" db="EMBL/GenBank/DDBJ databases">
        <title>A novel phosphate-accumulating bacterium identified in bioreactor for phosphate removal from wastewater.</title>
        <authorList>
            <person name="Kotlyarov R.Y."/>
            <person name="Beletsky A.V."/>
            <person name="Kallistova A.Y."/>
            <person name="Dorofeev A.G."/>
            <person name="Nikolaev Y.Y."/>
            <person name="Pimenov N.V."/>
            <person name="Ravin N.V."/>
            <person name="Mardanov A.V."/>
        </authorList>
    </citation>
    <scope>NUCLEOTIDE SEQUENCE [LARGE SCALE GENOMIC DNA]</scope>
    <source>
        <strain evidence="1 2">Bin19</strain>
    </source>
</reference>